<evidence type="ECO:0000256" key="2">
    <source>
        <dbReference type="ARBA" id="ARBA00022857"/>
    </source>
</evidence>
<dbReference type="InterPro" id="IPR002347">
    <property type="entry name" value="SDR_fam"/>
</dbReference>
<evidence type="ECO:0000256" key="3">
    <source>
        <dbReference type="ARBA" id="ARBA00023002"/>
    </source>
</evidence>
<dbReference type="InterPro" id="IPR036291">
    <property type="entry name" value="NAD(P)-bd_dom_sf"/>
</dbReference>
<dbReference type="PANTHER" id="PTHR24321">
    <property type="entry name" value="DEHYDROGENASES, SHORT CHAIN"/>
    <property type="match status" value="1"/>
</dbReference>
<dbReference type="PROSITE" id="PS00061">
    <property type="entry name" value="ADH_SHORT"/>
    <property type="match status" value="1"/>
</dbReference>
<protein>
    <submittedName>
        <fullName evidence="4">NAD(P)-binding protein</fullName>
    </submittedName>
</protein>
<proteinExistence type="inferred from homology"/>
<dbReference type="PRINTS" id="PR00080">
    <property type="entry name" value="SDRFAMILY"/>
</dbReference>
<keyword evidence="3" id="KW-0560">Oxidoreductase</keyword>
<sequence length="475" mass="51042">MDFTGSAFVIGASGIGKACALAFARYGVRGIVIADLTLKAASAVAAECKSQAIHPDFLAEAVAVDITKEESVHQAIAYAHQVLGRIDYAVNSAGVGVQLANEIAEASVSEFEKMFKVNVTGTFIVTRALSALMKTQDPVPVDEAVPARGVSQGSIVNVGSASGFVATPGMVQYTAAKHAVIGITKNAALDNAKHGIRVNSVCPSWVDTPMIRKAMDDIPELGEMIQKAVPLGRIALAEEVADAVMFLSSSRASYATGCNMILDGGLTRYPRIPSSPSLTMAPPNNNPNGYYVESFPAPGLRQIVRHITGLNEQGKSVFLHSDHGDHHRFMVQNQAISNLLYSTQETPVDLNNNIDIQKAKEKEPPFHYKSGSIVRMIDFGPGVESPLHRAMTIDYGIIVEGVFELILDSGEKRIMRQGDVSVQRATAHKWVNVTGNGTLPGRVMWVLLDCKEVVDAKGEKVEGYLGSLQEHYEGR</sequence>
<gene>
    <name evidence="4" type="ORF">QR685DRAFT_540866</name>
</gene>
<keyword evidence="2" id="KW-0521">NADP</keyword>
<dbReference type="Gene3D" id="3.40.50.720">
    <property type="entry name" value="NAD(P)-binding Rossmann-like Domain"/>
    <property type="match status" value="1"/>
</dbReference>
<evidence type="ECO:0000313" key="5">
    <source>
        <dbReference type="Proteomes" id="UP001451303"/>
    </source>
</evidence>
<dbReference type="Pfam" id="PF13561">
    <property type="entry name" value="adh_short_C2"/>
    <property type="match status" value="1"/>
</dbReference>
<dbReference type="CDD" id="cd02231">
    <property type="entry name" value="cupin_BLL6423-like"/>
    <property type="match status" value="1"/>
</dbReference>
<keyword evidence="5" id="KW-1185">Reference proteome</keyword>
<accession>A0ABR3DSC6</accession>
<name>A0ABR3DSC6_NEUIN</name>
<dbReference type="Proteomes" id="UP001451303">
    <property type="component" value="Unassembled WGS sequence"/>
</dbReference>
<dbReference type="Gene3D" id="2.60.120.10">
    <property type="entry name" value="Jelly Rolls"/>
    <property type="match status" value="1"/>
</dbReference>
<dbReference type="InterPro" id="IPR020904">
    <property type="entry name" value="Sc_DH/Rdtase_CS"/>
</dbReference>
<comment type="similarity">
    <text evidence="1">Belongs to the short-chain dehydrogenases/reductases (SDR) family.</text>
</comment>
<dbReference type="SUPFAM" id="SSF51735">
    <property type="entry name" value="NAD(P)-binding Rossmann-fold domains"/>
    <property type="match status" value="1"/>
</dbReference>
<dbReference type="EMBL" id="JAVLET010000001">
    <property type="protein sequence ID" value="KAL0475561.1"/>
    <property type="molecule type" value="Genomic_DNA"/>
</dbReference>
<organism evidence="4 5">
    <name type="scientific">Neurospora intermedia</name>
    <dbReference type="NCBI Taxonomy" id="5142"/>
    <lineage>
        <taxon>Eukaryota</taxon>
        <taxon>Fungi</taxon>
        <taxon>Dikarya</taxon>
        <taxon>Ascomycota</taxon>
        <taxon>Pezizomycotina</taxon>
        <taxon>Sordariomycetes</taxon>
        <taxon>Sordariomycetidae</taxon>
        <taxon>Sordariales</taxon>
        <taxon>Sordariaceae</taxon>
        <taxon>Neurospora</taxon>
    </lineage>
</organism>
<dbReference type="PANTHER" id="PTHR24321:SF12">
    <property type="entry name" value="SHORT-CHAIN DEHYDROGENASE_REDUCTASE FAMILY, PUTATIVE (AFU_ORTHOLOGUE AFUA_5G14340)-RELATED"/>
    <property type="match status" value="1"/>
</dbReference>
<dbReference type="SUPFAM" id="SSF51182">
    <property type="entry name" value="RmlC-like cupins"/>
    <property type="match status" value="1"/>
</dbReference>
<dbReference type="PRINTS" id="PR00081">
    <property type="entry name" value="GDHRDH"/>
</dbReference>
<dbReference type="InterPro" id="IPR011051">
    <property type="entry name" value="RmlC_Cupin_sf"/>
</dbReference>
<evidence type="ECO:0000256" key="1">
    <source>
        <dbReference type="ARBA" id="ARBA00006484"/>
    </source>
</evidence>
<evidence type="ECO:0000313" key="4">
    <source>
        <dbReference type="EMBL" id="KAL0475561.1"/>
    </source>
</evidence>
<comment type="caution">
    <text evidence="4">The sequence shown here is derived from an EMBL/GenBank/DDBJ whole genome shotgun (WGS) entry which is preliminary data.</text>
</comment>
<reference evidence="4 5" key="1">
    <citation type="submission" date="2023-09" db="EMBL/GenBank/DDBJ databases">
        <title>Multi-omics analysis of a traditional fermented food reveals byproduct-associated fungal strains for waste-to-food upcycling.</title>
        <authorList>
            <consortium name="Lawrence Berkeley National Laboratory"/>
            <person name="Rekdal V.M."/>
            <person name="Villalobos-Escobedo J.M."/>
            <person name="Rodriguez-Valeron N."/>
            <person name="Garcia M.O."/>
            <person name="Vasquez D.P."/>
            <person name="Damayanti I."/>
            <person name="Sorensen P.M."/>
            <person name="Baidoo E.E."/>
            <person name="De Carvalho A.C."/>
            <person name="Riley R."/>
            <person name="Lipzen A."/>
            <person name="He G."/>
            <person name="Yan M."/>
            <person name="Haridas S."/>
            <person name="Daum C."/>
            <person name="Yoshinaga Y."/>
            <person name="Ng V."/>
            <person name="Grigoriev I.V."/>
            <person name="Munk R."/>
            <person name="Nuraida L."/>
            <person name="Wijaya C.H."/>
            <person name="Morales P.-C."/>
            <person name="Keasling J.D."/>
        </authorList>
    </citation>
    <scope>NUCLEOTIDE SEQUENCE [LARGE SCALE GENOMIC DNA]</scope>
    <source>
        <strain evidence="4 5">FGSC 2613</strain>
    </source>
</reference>
<dbReference type="CDD" id="cd05233">
    <property type="entry name" value="SDR_c"/>
    <property type="match status" value="1"/>
</dbReference>
<dbReference type="InterPro" id="IPR014710">
    <property type="entry name" value="RmlC-like_jellyroll"/>
</dbReference>